<evidence type="ECO:0000256" key="6">
    <source>
        <dbReference type="PROSITE-ProRule" id="PRU00267"/>
    </source>
</evidence>
<evidence type="ECO:0000313" key="10">
    <source>
        <dbReference type="RefSeq" id="XP_052123157.1"/>
    </source>
</evidence>
<feature type="compositionally biased region" description="Basic residues" evidence="7">
    <location>
        <begin position="317"/>
        <end position="330"/>
    </location>
</feature>
<evidence type="ECO:0000256" key="5">
    <source>
        <dbReference type="ARBA" id="ARBA00023242"/>
    </source>
</evidence>
<feature type="region of interest" description="Disordered" evidence="7">
    <location>
        <begin position="308"/>
        <end position="343"/>
    </location>
</feature>
<dbReference type="AlphaFoldDB" id="A0A9C6U3Z2"/>
<sequence length="391" mass="42621">MCAAAHPPSLRESLCPVPHGLPLGSTMCAGRGATRLDLDDLALDHTDIGQAVSKVLQGYDWTLVPVTTRAASNQRKLHVKRPMNAFMVWAQAARRKLADQHPQLHNAELSKTLGKLWRLLSERDKKPFVEEAERLRVIHKTEHPNYKYQPRRRKAKQPQQTQEASPSRQQQKQQQHQLVSQPLRGGSCVSPCTVSPNSPPTPPTTPLCAGPSTPAGTSRGSLGAASSSGDELLSIKHDSEHEEAMYSPSQSVSGLCQPDGIDFSSALCDLDLGLQAARDLRDGELDQYLSPTVPTTAASAWSLGPAVPAGPWNNPRHQQHNHHHHHHHHPAPSDPHGVRYHELQPPTAPATKVERTTLADSPYHYPYLPTTTGVGNGGPSSGGDSWWTGCF</sequence>
<keyword evidence="4" id="KW-0804">Transcription</keyword>
<keyword evidence="2" id="KW-0805">Transcription regulation</keyword>
<feature type="domain" description="HMG box" evidence="8">
    <location>
        <begin position="79"/>
        <end position="147"/>
    </location>
</feature>
<accession>A0A9C6U3Z2</accession>
<dbReference type="KEGG" id="foc:113207839"/>
<gene>
    <name evidence="10" type="primary">LOC113207839</name>
</gene>
<dbReference type="CDD" id="cd22031">
    <property type="entry name" value="HMG-box_SoxE"/>
    <property type="match status" value="1"/>
</dbReference>
<dbReference type="FunFam" id="1.10.30.10:FF:000004">
    <property type="entry name" value="Transcription factor SOX-10"/>
    <property type="match status" value="1"/>
</dbReference>
<dbReference type="PANTHER" id="PTHR45803:SF5">
    <property type="entry name" value="SOX100B"/>
    <property type="match status" value="1"/>
</dbReference>
<dbReference type="GO" id="GO:0005634">
    <property type="term" value="C:nucleus"/>
    <property type="evidence" value="ECO:0007669"/>
    <property type="project" value="UniProtKB-SubCell"/>
</dbReference>
<keyword evidence="5 6" id="KW-0539">Nucleus</keyword>
<evidence type="ECO:0000259" key="8">
    <source>
        <dbReference type="PROSITE" id="PS50118"/>
    </source>
</evidence>
<dbReference type="InterPro" id="IPR022151">
    <property type="entry name" value="Sox_N"/>
</dbReference>
<dbReference type="Gene3D" id="1.10.30.10">
    <property type="entry name" value="High mobility group box domain"/>
    <property type="match status" value="1"/>
</dbReference>
<reference evidence="10" key="1">
    <citation type="submission" date="2025-08" db="UniProtKB">
        <authorList>
            <consortium name="RefSeq"/>
        </authorList>
    </citation>
    <scope>IDENTIFICATION</scope>
    <source>
        <tissue evidence="10">Whole organism</tissue>
    </source>
</reference>
<evidence type="ECO:0000256" key="3">
    <source>
        <dbReference type="ARBA" id="ARBA00023125"/>
    </source>
</evidence>
<proteinExistence type="predicted"/>
<evidence type="ECO:0000256" key="1">
    <source>
        <dbReference type="ARBA" id="ARBA00004123"/>
    </source>
</evidence>
<dbReference type="Proteomes" id="UP000504606">
    <property type="component" value="Unplaced"/>
</dbReference>
<dbReference type="GO" id="GO:0000981">
    <property type="term" value="F:DNA-binding transcription factor activity, RNA polymerase II-specific"/>
    <property type="evidence" value="ECO:0007669"/>
    <property type="project" value="TreeGrafter"/>
</dbReference>
<evidence type="ECO:0000256" key="7">
    <source>
        <dbReference type="SAM" id="MobiDB-lite"/>
    </source>
</evidence>
<dbReference type="Pfam" id="PF12444">
    <property type="entry name" value="Sox_N"/>
    <property type="match status" value="1"/>
</dbReference>
<feature type="compositionally biased region" description="Low complexity" evidence="7">
    <location>
        <begin position="157"/>
        <end position="196"/>
    </location>
</feature>
<organism evidence="9 10">
    <name type="scientific">Frankliniella occidentalis</name>
    <name type="common">Western flower thrips</name>
    <name type="synonym">Euthrips occidentalis</name>
    <dbReference type="NCBI Taxonomy" id="133901"/>
    <lineage>
        <taxon>Eukaryota</taxon>
        <taxon>Metazoa</taxon>
        <taxon>Ecdysozoa</taxon>
        <taxon>Arthropoda</taxon>
        <taxon>Hexapoda</taxon>
        <taxon>Insecta</taxon>
        <taxon>Pterygota</taxon>
        <taxon>Neoptera</taxon>
        <taxon>Paraneoptera</taxon>
        <taxon>Thysanoptera</taxon>
        <taxon>Terebrantia</taxon>
        <taxon>Thripoidea</taxon>
        <taxon>Thripidae</taxon>
        <taxon>Frankliniella</taxon>
    </lineage>
</organism>
<evidence type="ECO:0000256" key="4">
    <source>
        <dbReference type="ARBA" id="ARBA00023163"/>
    </source>
</evidence>
<feature type="compositionally biased region" description="Low complexity" evidence="7">
    <location>
        <begin position="382"/>
        <end position="391"/>
    </location>
</feature>
<dbReference type="PANTHER" id="PTHR45803">
    <property type="entry name" value="SOX100B"/>
    <property type="match status" value="1"/>
</dbReference>
<feature type="DNA-binding region" description="HMG box" evidence="6">
    <location>
        <begin position="79"/>
        <end position="147"/>
    </location>
</feature>
<keyword evidence="9" id="KW-1185">Reference proteome</keyword>
<dbReference type="GeneID" id="113207839"/>
<dbReference type="OrthoDB" id="6247875at2759"/>
<comment type="subcellular location">
    <subcellularLocation>
        <location evidence="1">Nucleus</location>
    </subcellularLocation>
</comment>
<dbReference type="InterPro" id="IPR009071">
    <property type="entry name" value="HMG_box_dom"/>
</dbReference>
<dbReference type="InterPro" id="IPR050917">
    <property type="entry name" value="SOX_TF"/>
</dbReference>
<evidence type="ECO:0000313" key="9">
    <source>
        <dbReference type="Proteomes" id="UP000504606"/>
    </source>
</evidence>
<dbReference type="PROSITE" id="PS50118">
    <property type="entry name" value="HMG_BOX_2"/>
    <property type="match status" value="1"/>
</dbReference>
<name>A0A9C6U3Z2_FRAOC</name>
<evidence type="ECO:0000256" key="2">
    <source>
        <dbReference type="ARBA" id="ARBA00023015"/>
    </source>
</evidence>
<feature type="compositionally biased region" description="Low complexity" evidence="7">
    <location>
        <begin position="215"/>
        <end position="230"/>
    </location>
</feature>
<dbReference type="SUPFAM" id="SSF47095">
    <property type="entry name" value="HMG-box"/>
    <property type="match status" value="1"/>
</dbReference>
<dbReference type="RefSeq" id="XP_052123157.1">
    <property type="nucleotide sequence ID" value="XM_052267197.1"/>
</dbReference>
<feature type="region of interest" description="Disordered" evidence="7">
    <location>
        <begin position="140"/>
        <end position="230"/>
    </location>
</feature>
<feature type="region of interest" description="Disordered" evidence="7">
    <location>
        <begin position="368"/>
        <end position="391"/>
    </location>
</feature>
<dbReference type="GO" id="GO:0000978">
    <property type="term" value="F:RNA polymerase II cis-regulatory region sequence-specific DNA binding"/>
    <property type="evidence" value="ECO:0007669"/>
    <property type="project" value="TreeGrafter"/>
</dbReference>
<dbReference type="InterPro" id="IPR036910">
    <property type="entry name" value="HMG_box_dom_sf"/>
</dbReference>
<dbReference type="SMART" id="SM00398">
    <property type="entry name" value="HMG"/>
    <property type="match status" value="1"/>
</dbReference>
<dbReference type="Pfam" id="PF00505">
    <property type="entry name" value="HMG_box"/>
    <property type="match status" value="1"/>
</dbReference>
<protein>
    <submittedName>
        <fullName evidence="10">Transcription factor SOX-10-like</fullName>
    </submittedName>
</protein>
<keyword evidence="3 6" id="KW-0238">DNA-binding</keyword>